<keyword evidence="2" id="KW-0812">Transmembrane</keyword>
<keyword evidence="2" id="KW-0472">Membrane</keyword>
<name>A0ABY5NXJ8_9ENTE</name>
<feature type="coiled-coil region" evidence="1">
    <location>
        <begin position="39"/>
        <end position="66"/>
    </location>
</feature>
<feature type="transmembrane region" description="Helical" evidence="2">
    <location>
        <begin position="63"/>
        <end position="84"/>
    </location>
</feature>
<dbReference type="Proteomes" id="UP001058273">
    <property type="component" value="Chromosome"/>
</dbReference>
<evidence type="ECO:0000256" key="2">
    <source>
        <dbReference type="SAM" id="Phobius"/>
    </source>
</evidence>
<evidence type="ECO:0000256" key="1">
    <source>
        <dbReference type="SAM" id="Coils"/>
    </source>
</evidence>
<feature type="transmembrane region" description="Helical" evidence="2">
    <location>
        <begin position="6"/>
        <end position="31"/>
    </location>
</feature>
<proteinExistence type="predicted"/>
<accession>A0ABY5NXJ8</accession>
<dbReference type="RefSeq" id="WP_257701928.1">
    <property type="nucleotide sequence ID" value="NZ_CP102451.1"/>
</dbReference>
<evidence type="ECO:0000313" key="4">
    <source>
        <dbReference type="Proteomes" id="UP001058273"/>
    </source>
</evidence>
<keyword evidence="4" id="KW-1185">Reference proteome</keyword>
<gene>
    <name evidence="3" type="ORF">G314FT_04860</name>
</gene>
<evidence type="ECO:0000313" key="3">
    <source>
        <dbReference type="EMBL" id="UUV98370.1"/>
    </source>
</evidence>
<reference evidence="3" key="2">
    <citation type="submission" date="2022-08" db="EMBL/GenBank/DDBJ databases">
        <authorList>
            <person name="Poehlein A."/>
            <person name="Guzman J."/>
            <person name="Daniel R."/>
            <person name="Vilcinskas A."/>
        </authorList>
    </citation>
    <scope>NUCLEOTIDE SEQUENCE</scope>
    <source>
        <strain evidence="3">G314FT</strain>
    </source>
</reference>
<keyword evidence="1" id="KW-0175">Coiled coil</keyword>
<dbReference type="EMBL" id="CP102451">
    <property type="protein sequence ID" value="UUV98370.1"/>
    <property type="molecule type" value="Genomic_DNA"/>
</dbReference>
<organism evidence="3 4">
    <name type="scientific">Vagococcus luciliae</name>
    <dbReference type="NCBI Taxonomy" id="2920380"/>
    <lineage>
        <taxon>Bacteria</taxon>
        <taxon>Bacillati</taxon>
        <taxon>Bacillota</taxon>
        <taxon>Bacilli</taxon>
        <taxon>Lactobacillales</taxon>
        <taxon>Enterococcaceae</taxon>
        <taxon>Vagococcus</taxon>
    </lineage>
</organism>
<reference evidence="3" key="1">
    <citation type="submission" date="2022-08" db="EMBL/GenBank/DDBJ databases">
        <title>Genome sequence of Vagococcus luciliae DSM 112651.</title>
        <authorList>
            <person name="Juan G."/>
            <person name="Anja P."/>
            <person name="Rolf D."/>
            <person name="Kampfer P."/>
            <person name="Vilcinskas A."/>
        </authorList>
    </citation>
    <scope>NUCLEOTIDE SEQUENCE</scope>
    <source>
        <strain evidence="3">G314FT</strain>
    </source>
</reference>
<protein>
    <submittedName>
        <fullName evidence="3">Uncharacterized protein</fullName>
    </submittedName>
</protein>
<keyword evidence="2" id="KW-1133">Transmembrane helix</keyword>
<sequence>MNIIEILFICLISLSIVFLAFSLLNTIIYFINKKKILSLNKKKRHKKKYRKQLRQLSKNQARYLKRALVLFFISIVVMSGYFLIKNYVEKHLFSEDLEIVMSGYFLVDNYEKSVTQAKKSEGKKEDVTKKITDNSNRMASYMTETPSDMLSVDGQRLLNKYYKSLSEAGMNTVPIIQQLYGNEELSNECIQNLNIVKENQKAVFNYFNIDESRIHKK</sequence>